<reference evidence="1" key="1">
    <citation type="submission" date="2020-08" db="EMBL/GenBank/DDBJ databases">
        <title>Multicomponent nature underlies the extraordinary mechanical properties of spider dragline silk.</title>
        <authorList>
            <person name="Kono N."/>
            <person name="Nakamura H."/>
            <person name="Mori M."/>
            <person name="Yoshida Y."/>
            <person name="Ohtoshi R."/>
            <person name="Malay A.D."/>
            <person name="Moran D.A.P."/>
            <person name="Tomita M."/>
            <person name="Numata K."/>
            <person name="Arakawa K."/>
        </authorList>
    </citation>
    <scope>NUCLEOTIDE SEQUENCE</scope>
</reference>
<proteinExistence type="predicted"/>
<dbReference type="AlphaFoldDB" id="A0A8X6SYI1"/>
<evidence type="ECO:0000313" key="2">
    <source>
        <dbReference type="Proteomes" id="UP000887159"/>
    </source>
</evidence>
<comment type="caution">
    <text evidence="1">The sequence shown here is derived from an EMBL/GenBank/DDBJ whole genome shotgun (WGS) entry which is preliminary data.</text>
</comment>
<accession>A0A8X6SYI1</accession>
<sequence length="133" mass="15259">MSAMHLAEHIGMTHILLTQNSGNWLRTMIECSLRLKRPIPLAILVAFLCSDNEAANLLGRYYQKESRLFFNSKDKLIAKSARDFIHKNHFCPSGHNTVFNKDFTMMDLEIAFQEMDFDKSPGMDGIYGQMLVN</sequence>
<dbReference type="EMBL" id="BMAU01021358">
    <property type="protein sequence ID" value="GFY21656.1"/>
    <property type="molecule type" value="Genomic_DNA"/>
</dbReference>
<keyword evidence="2" id="KW-1185">Reference proteome</keyword>
<evidence type="ECO:0000313" key="1">
    <source>
        <dbReference type="EMBL" id="GFY21656.1"/>
    </source>
</evidence>
<organism evidence="1 2">
    <name type="scientific">Trichonephila clavipes</name>
    <name type="common">Golden silk orbweaver</name>
    <name type="synonym">Nephila clavipes</name>
    <dbReference type="NCBI Taxonomy" id="2585209"/>
    <lineage>
        <taxon>Eukaryota</taxon>
        <taxon>Metazoa</taxon>
        <taxon>Ecdysozoa</taxon>
        <taxon>Arthropoda</taxon>
        <taxon>Chelicerata</taxon>
        <taxon>Arachnida</taxon>
        <taxon>Araneae</taxon>
        <taxon>Araneomorphae</taxon>
        <taxon>Entelegynae</taxon>
        <taxon>Araneoidea</taxon>
        <taxon>Nephilidae</taxon>
        <taxon>Trichonephila</taxon>
    </lineage>
</organism>
<name>A0A8X6SYI1_TRICX</name>
<gene>
    <name evidence="1" type="primary">NCL1_23778</name>
    <name evidence="1" type="ORF">TNCV_1168011</name>
</gene>
<dbReference type="Proteomes" id="UP000887159">
    <property type="component" value="Unassembled WGS sequence"/>
</dbReference>
<protein>
    <submittedName>
        <fullName evidence="1">Uncharacterized protein</fullName>
    </submittedName>
</protein>